<protein>
    <submittedName>
        <fullName evidence="3">Outer membrane protein beta-barrel domain-containing protein</fullName>
    </submittedName>
</protein>
<sequence length="196" mass="20926">MKKIAILSVALLVAGFAHAQSPKFGIKAGVNIAKFAGDPDPNSEFNTGLAAGVFTNVPLSSGFSFEPSLEYSQKGAEFTTALNSEVKSKITYLDLPIMFKYNLTPNFGILAGPQVSFFLDQETKLVNGNSTTTFEGNNDSYRKSLAGGKVGLSYNFGSVMLNASYATDLQNLYSDDSGNSDLKNQVINVGLAFGFK</sequence>
<dbReference type="STRING" id="572036.SAMN05661099_2236"/>
<evidence type="ECO:0000313" key="3">
    <source>
        <dbReference type="EMBL" id="SKB68401.1"/>
    </source>
</evidence>
<feature type="chain" id="PRO_5012256398" evidence="1">
    <location>
        <begin position="20"/>
        <end position="196"/>
    </location>
</feature>
<proteinExistence type="predicted"/>
<reference evidence="4" key="1">
    <citation type="submission" date="2017-02" db="EMBL/GenBank/DDBJ databases">
        <authorList>
            <person name="Varghese N."/>
            <person name="Submissions S."/>
        </authorList>
    </citation>
    <scope>NUCLEOTIDE SEQUENCE [LARGE SCALE GENOMIC DNA]</scope>
    <source>
        <strain evidence="4">DSM 22385</strain>
    </source>
</reference>
<evidence type="ECO:0000259" key="2">
    <source>
        <dbReference type="Pfam" id="PF13568"/>
    </source>
</evidence>
<evidence type="ECO:0000313" key="4">
    <source>
        <dbReference type="Proteomes" id="UP000189981"/>
    </source>
</evidence>
<dbReference type="Pfam" id="PF13568">
    <property type="entry name" value="OMP_b-brl_2"/>
    <property type="match status" value="1"/>
</dbReference>
<dbReference type="SUPFAM" id="SSF56925">
    <property type="entry name" value="OMPA-like"/>
    <property type="match status" value="1"/>
</dbReference>
<feature type="signal peptide" evidence="1">
    <location>
        <begin position="1"/>
        <end position="19"/>
    </location>
</feature>
<accession>A0A1T5D9W7</accession>
<dbReference type="AlphaFoldDB" id="A0A1T5D9W7"/>
<name>A0A1T5D9W7_9SPHI</name>
<dbReference type="OrthoDB" id="947434at2"/>
<organism evidence="3 4">
    <name type="scientific">Daejeonella lutea</name>
    <dbReference type="NCBI Taxonomy" id="572036"/>
    <lineage>
        <taxon>Bacteria</taxon>
        <taxon>Pseudomonadati</taxon>
        <taxon>Bacteroidota</taxon>
        <taxon>Sphingobacteriia</taxon>
        <taxon>Sphingobacteriales</taxon>
        <taxon>Sphingobacteriaceae</taxon>
        <taxon>Daejeonella</taxon>
    </lineage>
</organism>
<feature type="domain" description="Outer membrane protein beta-barrel" evidence="2">
    <location>
        <begin position="19"/>
        <end position="172"/>
    </location>
</feature>
<dbReference type="InterPro" id="IPR011250">
    <property type="entry name" value="OMP/PagP_B-barrel"/>
</dbReference>
<gene>
    <name evidence="3" type="ORF">SAMN05661099_2236</name>
</gene>
<dbReference type="Proteomes" id="UP000189981">
    <property type="component" value="Unassembled WGS sequence"/>
</dbReference>
<keyword evidence="1" id="KW-0732">Signal</keyword>
<evidence type="ECO:0000256" key="1">
    <source>
        <dbReference type="SAM" id="SignalP"/>
    </source>
</evidence>
<keyword evidence="4" id="KW-1185">Reference proteome</keyword>
<dbReference type="EMBL" id="FUYR01000002">
    <property type="protein sequence ID" value="SKB68401.1"/>
    <property type="molecule type" value="Genomic_DNA"/>
</dbReference>
<dbReference type="InterPro" id="IPR025665">
    <property type="entry name" value="Beta-barrel_OMP_2"/>
</dbReference>
<dbReference type="RefSeq" id="WP_079702756.1">
    <property type="nucleotide sequence ID" value="NZ_FUYR01000002.1"/>
</dbReference>